<gene>
    <name evidence="8" type="primary">modE</name>
    <name evidence="8" type="ORF">GCM10011348_06560</name>
</gene>
<name>A0A917Z8Y7_9GAMM</name>
<dbReference type="PANTHER" id="PTHR30432:SF1">
    <property type="entry name" value="DNA-BINDING TRANSCRIPTIONAL DUAL REGULATOR MODE"/>
    <property type="match status" value="1"/>
</dbReference>
<comment type="similarity">
    <text evidence="1 5">Belongs to the ModE family.</text>
</comment>
<evidence type="ECO:0000256" key="1">
    <source>
        <dbReference type="ARBA" id="ARBA00008110"/>
    </source>
</evidence>
<proteinExistence type="inferred from homology"/>
<dbReference type="InterPro" id="IPR051815">
    <property type="entry name" value="Molybdate_resp_trans_reg"/>
</dbReference>
<evidence type="ECO:0000256" key="3">
    <source>
        <dbReference type="ARBA" id="ARBA00022505"/>
    </source>
</evidence>
<dbReference type="PANTHER" id="PTHR30432">
    <property type="entry name" value="TRANSCRIPTIONAL REGULATOR MODE"/>
    <property type="match status" value="1"/>
</dbReference>
<dbReference type="EMBL" id="BMLT01000002">
    <property type="protein sequence ID" value="GGO77316.1"/>
    <property type="molecule type" value="Genomic_DNA"/>
</dbReference>
<feature type="region of interest" description="Required for dimer formation and molybdate binding" evidence="6">
    <location>
        <begin position="124"/>
        <end position="132"/>
    </location>
</feature>
<keyword evidence="2 5" id="KW-0813">Transport</keyword>
<evidence type="ECO:0000313" key="9">
    <source>
        <dbReference type="Proteomes" id="UP000599578"/>
    </source>
</evidence>
<keyword evidence="3 5" id="KW-0500">Molybdenum</keyword>
<dbReference type="InterPro" id="IPR003725">
    <property type="entry name" value="ModE-bd_N"/>
</dbReference>
<dbReference type="InterPro" id="IPR036388">
    <property type="entry name" value="WH-like_DNA-bd_sf"/>
</dbReference>
<evidence type="ECO:0000259" key="7">
    <source>
        <dbReference type="PROSITE" id="PS51866"/>
    </source>
</evidence>
<protein>
    <submittedName>
        <fullName evidence="8">Molybdenum-dependent transcriptional regulator</fullName>
    </submittedName>
</protein>
<dbReference type="InterPro" id="IPR036390">
    <property type="entry name" value="WH_DNA-bd_sf"/>
</dbReference>
<dbReference type="Proteomes" id="UP000599578">
    <property type="component" value="Unassembled WGS sequence"/>
</dbReference>
<dbReference type="AlphaFoldDB" id="A0A917Z8Y7"/>
<dbReference type="GO" id="GO:0003700">
    <property type="term" value="F:DNA-binding transcription factor activity"/>
    <property type="evidence" value="ECO:0007669"/>
    <property type="project" value="InterPro"/>
</dbReference>
<dbReference type="Gene3D" id="1.10.10.10">
    <property type="entry name" value="Winged helix-like DNA-binding domain superfamily/Winged helix DNA-binding domain"/>
    <property type="match status" value="1"/>
</dbReference>
<feature type="domain" description="Mop" evidence="7">
    <location>
        <begin position="123"/>
        <end position="189"/>
    </location>
</feature>
<dbReference type="NCBIfam" id="TIGR00638">
    <property type="entry name" value="Mop"/>
    <property type="match status" value="1"/>
</dbReference>
<evidence type="ECO:0000313" key="8">
    <source>
        <dbReference type="EMBL" id="GGO77316.1"/>
    </source>
</evidence>
<dbReference type="InterPro" id="IPR008995">
    <property type="entry name" value="Mo/tungstate-bd_C_term_dom"/>
</dbReference>
<dbReference type="PIRSF" id="PIRSF005763">
    <property type="entry name" value="Txn_reg_ModE"/>
    <property type="match status" value="1"/>
</dbReference>
<dbReference type="Pfam" id="PF00126">
    <property type="entry name" value="HTH_1"/>
    <property type="match status" value="1"/>
</dbReference>
<dbReference type="Pfam" id="PF03459">
    <property type="entry name" value="TOBE"/>
    <property type="match status" value="1"/>
</dbReference>
<accession>A0A917Z8Y7</accession>
<comment type="caution">
    <text evidence="8">The sequence shown here is derived from an EMBL/GenBank/DDBJ whole genome shotgun (WGS) entry which is preliminary data.</text>
</comment>
<dbReference type="SUPFAM" id="SSF50331">
    <property type="entry name" value="MOP-like"/>
    <property type="match status" value="2"/>
</dbReference>
<dbReference type="GO" id="GO:0030151">
    <property type="term" value="F:molybdenum ion binding"/>
    <property type="evidence" value="ECO:0007669"/>
    <property type="project" value="UniProtKB-UniRule"/>
</dbReference>
<dbReference type="InterPro" id="IPR000847">
    <property type="entry name" value="LysR_HTH_N"/>
</dbReference>
<evidence type="ECO:0000256" key="4">
    <source>
        <dbReference type="ARBA" id="ARBA00022737"/>
    </source>
</evidence>
<evidence type="ECO:0000256" key="5">
    <source>
        <dbReference type="PIRNR" id="PIRNR005763"/>
    </source>
</evidence>
<dbReference type="InterPro" id="IPR004606">
    <property type="entry name" value="Mop_domain"/>
</dbReference>
<organism evidence="8 9">
    <name type="scientific">Marinobacterium nitratireducens</name>
    <dbReference type="NCBI Taxonomy" id="518897"/>
    <lineage>
        <taxon>Bacteria</taxon>
        <taxon>Pseudomonadati</taxon>
        <taxon>Pseudomonadota</taxon>
        <taxon>Gammaproteobacteria</taxon>
        <taxon>Oceanospirillales</taxon>
        <taxon>Oceanospirillaceae</taxon>
        <taxon>Marinobacterium</taxon>
    </lineage>
</organism>
<dbReference type="GO" id="GO:0015689">
    <property type="term" value="P:molybdate ion transport"/>
    <property type="evidence" value="ECO:0007669"/>
    <property type="project" value="UniProtKB-UniRule"/>
</dbReference>
<dbReference type="InterPro" id="IPR005116">
    <property type="entry name" value="Transp-assoc_OB_typ1"/>
</dbReference>
<evidence type="ECO:0000256" key="6">
    <source>
        <dbReference type="PIRSR" id="PIRSR005763-1"/>
    </source>
</evidence>
<dbReference type="NCBIfam" id="TIGR00637">
    <property type="entry name" value="ModE_repress"/>
    <property type="match status" value="1"/>
</dbReference>
<dbReference type="InterPro" id="IPR016462">
    <property type="entry name" value="ModE"/>
</dbReference>
<reference evidence="8 9" key="1">
    <citation type="journal article" date="2014" name="Int. J. Syst. Evol. Microbiol.">
        <title>Complete genome sequence of Corynebacterium casei LMG S-19264T (=DSM 44701T), isolated from a smear-ripened cheese.</title>
        <authorList>
            <consortium name="US DOE Joint Genome Institute (JGI-PGF)"/>
            <person name="Walter F."/>
            <person name="Albersmeier A."/>
            <person name="Kalinowski J."/>
            <person name="Ruckert C."/>
        </authorList>
    </citation>
    <scope>NUCLEOTIDE SEQUENCE [LARGE SCALE GENOMIC DNA]</scope>
    <source>
        <strain evidence="8 9">CGMCC 1.7286</strain>
    </source>
</reference>
<sequence>MELDILLTLQTAGRDFINPKRIRLLEQIREQGSISRGAKAAGVSYKFAWDAVADMNALAGRPLVSRETGGKGGGGARLTGYGERLLNIYRLLNQIEAMAVAAVQDERVSLDSLLSVVSRMGLQTSARNQLIGRVEQLNPNDISHKVSVRLENGDLIHADITERSARRLKLETGKEVLALVKAPWVQLACASEAPSEARDNRLYGTLVGIDQGAEFDEYRIALAGDEPLCALVSRIGPPATSFRIGEPLVARFAPDQVILATLE</sequence>
<dbReference type="SUPFAM" id="SSF46785">
    <property type="entry name" value="Winged helix' DNA-binding domain"/>
    <property type="match status" value="1"/>
</dbReference>
<evidence type="ECO:0000256" key="2">
    <source>
        <dbReference type="ARBA" id="ARBA00022448"/>
    </source>
</evidence>
<keyword evidence="4" id="KW-0677">Repeat</keyword>
<keyword evidence="9" id="KW-1185">Reference proteome</keyword>
<dbReference type="Gene3D" id="2.40.50.100">
    <property type="match status" value="2"/>
</dbReference>
<dbReference type="PROSITE" id="PS51866">
    <property type="entry name" value="MOP"/>
    <property type="match status" value="1"/>
</dbReference>
<dbReference type="RefSeq" id="WP_188858292.1">
    <property type="nucleotide sequence ID" value="NZ_BMLT01000002.1"/>
</dbReference>